<protein>
    <recommendedName>
        <fullName evidence="1">AAA+ ATPase domain-containing protein</fullName>
    </recommendedName>
</protein>
<dbReference type="FunFam" id="3.40.50.300:FF:001439">
    <property type="entry name" value="Cell division control protein 48 homolog B"/>
    <property type="match status" value="1"/>
</dbReference>
<sequence length="223" mass="24425">METHSSSNGNNINQNKIKEWRAEEAIAGNKVALEALRELITFPLLYPYEAKRLGIKWPKGLLLYGPPGTGKTSLVRAVVQECGAYLIVISPHSVHKGFAGESEKSLREAFAEAASHAQLGKPSVIFIDEIDALCPRRDSRREQDVRVASQLFTLMDANKHSSTSSAHVVVVASTNRVDAIDPALRRSGRFDTEIELYTKKLPLEPTVDLQAIAASCNGYVGLI</sequence>
<evidence type="ECO:0000259" key="1">
    <source>
        <dbReference type="SMART" id="SM00382"/>
    </source>
</evidence>
<dbReference type="CDD" id="cd19503">
    <property type="entry name" value="RecA-like_CDC48_NLV2_r1-like"/>
    <property type="match status" value="1"/>
</dbReference>
<dbReference type="EMBL" id="JAAGAX010000010">
    <property type="protein sequence ID" value="KAF2300118.1"/>
    <property type="molecule type" value="Genomic_DNA"/>
</dbReference>
<dbReference type="GO" id="GO:0005524">
    <property type="term" value="F:ATP binding"/>
    <property type="evidence" value="ECO:0007669"/>
    <property type="project" value="InterPro"/>
</dbReference>
<dbReference type="Gene3D" id="3.40.50.300">
    <property type="entry name" value="P-loop containing nucleotide triphosphate hydrolases"/>
    <property type="match status" value="1"/>
</dbReference>
<keyword evidence="3" id="KW-1185">Reference proteome</keyword>
<organism evidence="2 3">
    <name type="scientific">Hevea brasiliensis</name>
    <name type="common">Para rubber tree</name>
    <name type="synonym">Siphonia brasiliensis</name>
    <dbReference type="NCBI Taxonomy" id="3981"/>
    <lineage>
        <taxon>Eukaryota</taxon>
        <taxon>Viridiplantae</taxon>
        <taxon>Streptophyta</taxon>
        <taxon>Embryophyta</taxon>
        <taxon>Tracheophyta</taxon>
        <taxon>Spermatophyta</taxon>
        <taxon>Magnoliopsida</taxon>
        <taxon>eudicotyledons</taxon>
        <taxon>Gunneridae</taxon>
        <taxon>Pentapetalae</taxon>
        <taxon>rosids</taxon>
        <taxon>fabids</taxon>
        <taxon>Malpighiales</taxon>
        <taxon>Euphorbiaceae</taxon>
        <taxon>Crotonoideae</taxon>
        <taxon>Micrandreae</taxon>
        <taxon>Hevea</taxon>
    </lineage>
</organism>
<dbReference type="PANTHER" id="PTHR23077">
    <property type="entry name" value="AAA-FAMILY ATPASE"/>
    <property type="match status" value="1"/>
</dbReference>
<evidence type="ECO:0000313" key="2">
    <source>
        <dbReference type="EMBL" id="KAF2300118.1"/>
    </source>
</evidence>
<dbReference type="PANTHER" id="PTHR23077:SF117">
    <property type="entry name" value="AAA+ ATPASE DOMAIN-CONTAINING PROTEIN"/>
    <property type="match status" value="1"/>
</dbReference>
<evidence type="ECO:0000313" key="3">
    <source>
        <dbReference type="Proteomes" id="UP000467840"/>
    </source>
</evidence>
<dbReference type="InterPro" id="IPR050168">
    <property type="entry name" value="AAA_ATPase_domain"/>
</dbReference>
<feature type="domain" description="AAA+ ATPase" evidence="1">
    <location>
        <begin position="57"/>
        <end position="200"/>
    </location>
</feature>
<dbReference type="InterPro" id="IPR027417">
    <property type="entry name" value="P-loop_NTPase"/>
</dbReference>
<proteinExistence type="predicted"/>
<dbReference type="Pfam" id="PF00004">
    <property type="entry name" value="AAA"/>
    <property type="match status" value="1"/>
</dbReference>
<reference evidence="2 3" key="1">
    <citation type="journal article" date="2020" name="Mol. Plant">
        <title>The Chromosome-Based Rubber Tree Genome Provides New Insights into Spurge Genome Evolution and Rubber Biosynthesis.</title>
        <authorList>
            <person name="Liu J."/>
            <person name="Shi C."/>
            <person name="Shi C.C."/>
            <person name="Li W."/>
            <person name="Zhang Q.J."/>
            <person name="Zhang Y."/>
            <person name="Li K."/>
            <person name="Lu H.F."/>
            <person name="Shi C."/>
            <person name="Zhu S.T."/>
            <person name="Xiao Z.Y."/>
            <person name="Nan H."/>
            <person name="Yue Y."/>
            <person name="Zhu X.G."/>
            <person name="Wu Y."/>
            <person name="Hong X.N."/>
            <person name="Fan G.Y."/>
            <person name="Tong Y."/>
            <person name="Zhang D."/>
            <person name="Mao C.L."/>
            <person name="Liu Y.L."/>
            <person name="Hao S.J."/>
            <person name="Liu W.Q."/>
            <person name="Lv M.Q."/>
            <person name="Zhang H.B."/>
            <person name="Liu Y."/>
            <person name="Hu-Tang G.R."/>
            <person name="Wang J.P."/>
            <person name="Wang J.H."/>
            <person name="Sun Y.H."/>
            <person name="Ni S.B."/>
            <person name="Chen W.B."/>
            <person name="Zhang X.C."/>
            <person name="Jiao Y.N."/>
            <person name="Eichler E.E."/>
            <person name="Li G.H."/>
            <person name="Liu X."/>
            <person name="Gao L.Z."/>
        </authorList>
    </citation>
    <scope>NUCLEOTIDE SEQUENCE [LARGE SCALE GENOMIC DNA]</scope>
    <source>
        <strain evidence="3">cv. GT1</strain>
        <tissue evidence="2">Leaf</tissue>
    </source>
</reference>
<accession>A0A6A6LIM7</accession>
<dbReference type="SUPFAM" id="SSF52540">
    <property type="entry name" value="P-loop containing nucleoside triphosphate hydrolases"/>
    <property type="match status" value="1"/>
</dbReference>
<gene>
    <name evidence="2" type="ORF">GH714_009225</name>
</gene>
<dbReference type="Proteomes" id="UP000467840">
    <property type="component" value="Chromosome 4"/>
</dbReference>
<comment type="caution">
    <text evidence="2">The sequence shown here is derived from an EMBL/GenBank/DDBJ whole genome shotgun (WGS) entry which is preliminary data.</text>
</comment>
<dbReference type="SMART" id="SM00382">
    <property type="entry name" value="AAA"/>
    <property type="match status" value="1"/>
</dbReference>
<dbReference type="GO" id="GO:0016887">
    <property type="term" value="F:ATP hydrolysis activity"/>
    <property type="evidence" value="ECO:0007669"/>
    <property type="project" value="InterPro"/>
</dbReference>
<name>A0A6A6LIM7_HEVBR</name>
<dbReference type="AlphaFoldDB" id="A0A6A6LIM7"/>
<dbReference type="InterPro" id="IPR003959">
    <property type="entry name" value="ATPase_AAA_core"/>
</dbReference>
<dbReference type="InterPro" id="IPR003593">
    <property type="entry name" value="AAA+_ATPase"/>
</dbReference>